<feature type="compositionally biased region" description="Acidic residues" evidence="3">
    <location>
        <begin position="185"/>
        <end position="194"/>
    </location>
</feature>
<dbReference type="InterPro" id="IPR035979">
    <property type="entry name" value="RBD_domain_sf"/>
</dbReference>
<keyword evidence="6" id="KW-1185">Reference proteome</keyword>
<dbReference type="Gene3D" id="3.30.70.330">
    <property type="match status" value="2"/>
</dbReference>
<dbReference type="PANTHER" id="PTHR16105:SF0">
    <property type="entry name" value="RNA-BINDING REGION-CONTAINING PROTEIN 3"/>
    <property type="match status" value="1"/>
</dbReference>
<feature type="domain" description="RRM" evidence="4">
    <location>
        <begin position="5"/>
        <end position="83"/>
    </location>
</feature>
<evidence type="ECO:0000313" key="5">
    <source>
        <dbReference type="EMBL" id="KAG1314940.1"/>
    </source>
</evidence>
<dbReference type="InterPro" id="IPR000504">
    <property type="entry name" value="RRM_dom"/>
</dbReference>
<name>A0A9P7BWQ0_RHIOR</name>
<dbReference type="AlphaFoldDB" id="A0A9P7BWQ0"/>
<comment type="caution">
    <text evidence="5">The sequence shown here is derived from an EMBL/GenBank/DDBJ whole genome shotgun (WGS) entry which is preliminary data.</text>
</comment>
<feature type="region of interest" description="Disordered" evidence="3">
    <location>
        <begin position="157"/>
        <end position="210"/>
    </location>
</feature>
<accession>A0A9P7BWQ0</accession>
<evidence type="ECO:0000259" key="4">
    <source>
        <dbReference type="PROSITE" id="PS50102"/>
    </source>
</evidence>
<dbReference type="Pfam" id="PF00076">
    <property type="entry name" value="RRM_1"/>
    <property type="match status" value="1"/>
</dbReference>
<dbReference type="GO" id="GO:0000398">
    <property type="term" value="P:mRNA splicing, via spliceosome"/>
    <property type="evidence" value="ECO:0007669"/>
    <property type="project" value="TreeGrafter"/>
</dbReference>
<evidence type="ECO:0000256" key="3">
    <source>
        <dbReference type="SAM" id="MobiDB-lite"/>
    </source>
</evidence>
<dbReference type="SMART" id="SM00360">
    <property type="entry name" value="RRM"/>
    <property type="match status" value="2"/>
</dbReference>
<dbReference type="Proteomes" id="UP000716291">
    <property type="component" value="Unassembled WGS sequence"/>
</dbReference>
<dbReference type="EMBL" id="JAANQT010000076">
    <property type="protein sequence ID" value="KAG1314940.1"/>
    <property type="molecule type" value="Genomic_DNA"/>
</dbReference>
<dbReference type="GO" id="GO:0097157">
    <property type="term" value="F:pre-mRNA intronic binding"/>
    <property type="evidence" value="ECO:0007669"/>
    <property type="project" value="TreeGrafter"/>
</dbReference>
<evidence type="ECO:0000256" key="1">
    <source>
        <dbReference type="ARBA" id="ARBA00022884"/>
    </source>
</evidence>
<dbReference type="InterPro" id="IPR012677">
    <property type="entry name" value="Nucleotide-bd_a/b_plait_sf"/>
</dbReference>
<dbReference type="SUPFAM" id="SSF54928">
    <property type="entry name" value="RNA-binding domain, RBD"/>
    <property type="match status" value="2"/>
</dbReference>
<dbReference type="PROSITE" id="PS50102">
    <property type="entry name" value="RRM"/>
    <property type="match status" value="2"/>
</dbReference>
<dbReference type="PANTHER" id="PTHR16105">
    <property type="entry name" value="RNA-BINDING REGION-CONTAINING PROTEIN 3"/>
    <property type="match status" value="1"/>
</dbReference>
<organism evidence="5 6">
    <name type="scientific">Rhizopus oryzae</name>
    <name type="common">Mucormycosis agent</name>
    <name type="synonym">Rhizopus arrhizus var. delemar</name>
    <dbReference type="NCBI Taxonomy" id="64495"/>
    <lineage>
        <taxon>Eukaryota</taxon>
        <taxon>Fungi</taxon>
        <taxon>Fungi incertae sedis</taxon>
        <taxon>Mucoromycota</taxon>
        <taxon>Mucoromycotina</taxon>
        <taxon>Mucoromycetes</taxon>
        <taxon>Mucorales</taxon>
        <taxon>Mucorineae</taxon>
        <taxon>Rhizopodaceae</taxon>
        <taxon>Rhizopus</taxon>
    </lineage>
</organism>
<evidence type="ECO:0000313" key="6">
    <source>
        <dbReference type="Proteomes" id="UP000716291"/>
    </source>
</evidence>
<gene>
    <name evidence="5" type="ORF">G6F64_001072</name>
</gene>
<protein>
    <recommendedName>
        <fullName evidence="4">RRM domain-containing protein</fullName>
    </recommendedName>
</protein>
<evidence type="ECO:0000256" key="2">
    <source>
        <dbReference type="PROSITE-ProRule" id="PRU00176"/>
    </source>
</evidence>
<reference evidence="5" key="1">
    <citation type="journal article" date="2020" name="Microb. Genom.">
        <title>Genetic diversity of clinical and environmental Mucorales isolates obtained from an investigation of mucormycosis cases among solid organ transplant recipients.</title>
        <authorList>
            <person name="Nguyen M.H."/>
            <person name="Kaul D."/>
            <person name="Muto C."/>
            <person name="Cheng S.J."/>
            <person name="Richter R.A."/>
            <person name="Bruno V.M."/>
            <person name="Liu G."/>
            <person name="Beyhan S."/>
            <person name="Sundermann A.J."/>
            <person name="Mounaud S."/>
            <person name="Pasculle A.W."/>
            <person name="Nierman W.C."/>
            <person name="Driscoll E."/>
            <person name="Cumbie R."/>
            <person name="Clancy C.J."/>
            <person name="Dupont C.L."/>
        </authorList>
    </citation>
    <scope>NUCLEOTIDE SEQUENCE</scope>
    <source>
        <strain evidence="5">GL11</strain>
    </source>
</reference>
<sequence length="336" mass="38590">MNEITTLIVKHLPDFIIHSSELQKNYFKPYKPISTRFMQSQAMPGFVFIDFIDRNAAEDAYKELNKINFGLYYKPIKVEYAKPDPNRQASLELPQTSLEQMAEPIAPLHGINYPANPNLRYQYPDPTPDIISNISHALASVPRLYTQVLHLMNKMNMPPPFGPMEKKSQSTILKKRKEDALLSSDESELEEQEDATTSKEQEERVKQARQARIAAEKQRLVLKKTKTMDKVQQIQSKCLASHQLAQWPAFKAYDAGEPSARLYIKNLHKKCSEQDLQQIYSAFSKDIKVNLMRKGKLRDQAFVTFPDEKVAKLALESTNGYVLHDRPMAVLFSKSK</sequence>
<proteinExistence type="predicted"/>
<feature type="domain" description="RRM" evidence="4">
    <location>
        <begin position="260"/>
        <end position="335"/>
    </location>
</feature>
<dbReference type="InterPro" id="IPR045164">
    <property type="entry name" value="RBM41/RNPC3"/>
</dbReference>
<dbReference type="GO" id="GO:0005689">
    <property type="term" value="C:U12-type spliceosomal complex"/>
    <property type="evidence" value="ECO:0007669"/>
    <property type="project" value="TreeGrafter"/>
</dbReference>
<dbReference type="GO" id="GO:0030626">
    <property type="term" value="F:U12 snRNA binding"/>
    <property type="evidence" value="ECO:0007669"/>
    <property type="project" value="TreeGrafter"/>
</dbReference>
<keyword evidence="1 2" id="KW-0694">RNA-binding</keyword>
<feature type="compositionally biased region" description="Basic and acidic residues" evidence="3">
    <location>
        <begin position="196"/>
        <end position="206"/>
    </location>
</feature>